<evidence type="ECO:0008006" key="3">
    <source>
        <dbReference type="Google" id="ProtNLM"/>
    </source>
</evidence>
<dbReference type="OrthoDB" id="7796826at2"/>
<comment type="caution">
    <text evidence="1">The sequence shown here is derived from an EMBL/GenBank/DDBJ whole genome shotgun (WGS) entry which is preliminary data.</text>
</comment>
<protein>
    <recommendedName>
        <fullName evidence="3">ATPase</fullName>
    </recommendedName>
</protein>
<keyword evidence="2" id="KW-1185">Reference proteome</keyword>
<dbReference type="AlphaFoldDB" id="A0A1Y3P132"/>
<dbReference type="RefSeq" id="WP_087273776.1">
    <property type="nucleotide sequence ID" value="NZ_JBJGBV010000023.1"/>
</dbReference>
<dbReference type="EMBL" id="LOHF01000030">
    <property type="protein sequence ID" value="OUM71243.1"/>
    <property type="molecule type" value="Genomic_DNA"/>
</dbReference>
<proteinExistence type="predicted"/>
<name>A0A1Y3P132_9PSED</name>
<evidence type="ECO:0000313" key="2">
    <source>
        <dbReference type="Proteomes" id="UP000195440"/>
    </source>
</evidence>
<accession>A0A1Y3P132</accession>
<gene>
    <name evidence="1" type="ORF">AUC60_24265</name>
</gene>
<reference evidence="1 2" key="1">
    <citation type="journal article" date="2017" name="Syst. Appl. Microbiol.">
        <title>Pseudomonas caspiana sp. nov., a citrus pathogen in the Pseudomonas syringae phylogenetic group.</title>
        <authorList>
            <person name="Busquets A."/>
            <person name="Gomila M."/>
            <person name="Beiki F."/>
            <person name="Mulet M."/>
            <person name="Rahimian H."/>
            <person name="Garcia-Valdes E."/>
            <person name="Lalucat J."/>
        </authorList>
    </citation>
    <scope>NUCLEOTIDE SEQUENCE [LARGE SCALE GENOMIC DNA]</scope>
    <source>
        <strain evidence="1 2">FBF102</strain>
    </source>
</reference>
<evidence type="ECO:0000313" key="1">
    <source>
        <dbReference type="EMBL" id="OUM71243.1"/>
    </source>
</evidence>
<organism evidence="1 2">
    <name type="scientific">Pseudomonas caspiana</name>
    <dbReference type="NCBI Taxonomy" id="1451454"/>
    <lineage>
        <taxon>Bacteria</taxon>
        <taxon>Pseudomonadati</taxon>
        <taxon>Pseudomonadota</taxon>
        <taxon>Gammaproteobacteria</taxon>
        <taxon>Pseudomonadales</taxon>
        <taxon>Pseudomonadaceae</taxon>
        <taxon>Pseudomonas</taxon>
    </lineage>
</organism>
<dbReference type="Proteomes" id="UP000195440">
    <property type="component" value="Unassembled WGS sequence"/>
</dbReference>
<sequence>MSEEKMFAAENRPSKECPIVVVPHESTQCYFRPETEEFVFISACEAASFENHWRDMSTSMDDFHKAKDYYDHVLAKYADTAISDALAAVSQLPNIDAAEIELAKKRKEIQEKLADLSHKGLGYKDVVELIPVAGKGVSKPGGGKATGLVYVNKGYFSKTKDGLKLHSISLNGKDKKDATQSIYSKDQNGNTRIDTDKLKKQLTTLKTAKIKLELKDVLKWAGAEKALDDLKEDYVLYDWAKSWNDSLHGQKEFGANVDISGAAQFMRFTSNAGAKAEFDVEKKQLSITGEYKRTLTVASGFGNLSFFAPDRTGWGLKMEMEDGRKADLGLVRLCVDAQISGFVGSSLQLEAQLQVVQLGDQQIVAGQPGGNLPRFRERKNDKTFYQKMGKEDEGLQVSAEFFRGGRAEFALKGSLQWMKPTPPPGDPAAPTGILKSSGKFTDFCSIGGSIAGLAGIGIGGRFHCTFINGKFCFHVAASLCWGRGAKGGLMAEVDAANIIEFGAWLIYQLYSLDYGFFKVINEDAFEAYSKYCVMQMDEISVQVYQGFHNVLENADDLAVKFQEFMTAIQERNKKGLVASERRNQLAKNIINFKRDLLRHTPEAKGILLYLLTRHGTMDHLDADNITLLGDIYADRKEAVICVLTSIQTISEWSKVMCRITEDGSSLRGGSSEAEVAKAQAQNLVRFLQQGHNRAKDLINILNRLKKEIALGYALDMNDTAFYKLNTMSNTSFPRFCDFGPYDSELVS</sequence>